<dbReference type="PROSITE" id="PS50181">
    <property type="entry name" value="FBOX"/>
    <property type="match status" value="1"/>
</dbReference>
<sequence length="519" mass="57465">MAPSAVPLNGFDQKDDDTSLSRPTKKLRIDQPLPGSGSASAFASDPDGDDVAAIPPHPLGVKPSGNALTSNINLKARCGFFAVLPDELLAQLLEFLDARALVRLGSTCKALYAFTRSEELWRALFIESRPLNFKWRGSWRSTCLDLPAAHQAHVDCSGLFSDVLYRPFQCTYTPLKPYTTNIPTENLIPRLADLTTDEFSAKWTNKPFILTSPVKEWPIFGKWTTEYLVNKYPNVPFRAEAVDWPLQTYVDYMNKNTDESPLYLFDRSFAEKMQIAVGKNVKNADYWAPSCFGDDLFAVLGDQRPDSRWMIMGPARSGSTFHKDPNATSAWNAVLTGSKYWLMFPSSANLPPPPGVIVSEDSSEITAPLSIAEYLLSFHELARATPGCREGICHAGEILYVPSGWFHLVLNLEEGIALTQNFVPRSKLPDVLGFLRDRADQASGFKDEVTDPFGLLVERLGNVYPDILEEGMKKLEDRAKPKKGKWEELVKGGGDDKAEEQGGFAFGFGFGGDDDAEVA</sequence>
<organism evidence="4 5">
    <name type="scientific">Phyllosticta citribraziliensis</name>
    <dbReference type="NCBI Taxonomy" id="989973"/>
    <lineage>
        <taxon>Eukaryota</taxon>
        <taxon>Fungi</taxon>
        <taxon>Dikarya</taxon>
        <taxon>Ascomycota</taxon>
        <taxon>Pezizomycotina</taxon>
        <taxon>Dothideomycetes</taxon>
        <taxon>Dothideomycetes incertae sedis</taxon>
        <taxon>Botryosphaeriales</taxon>
        <taxon>Phyllostictaceae</taxon>
        <taxon>Phyllosticta</taxon>
    </lineage>
</organism>
<feature type="region of interest" description="Disordered" evidence="1">
    <location>
        <begin position="1"/>
        <end position="47"/>
    </location>
</feature>
<name>A0ABR1M160_9PEZI</name>
<dbReference type="InterPro" id="IPR050910">
    <property type="entry name" value="JMJD6_ArgDemeth/LysHydrox"/>
</dbReference>
<gene>
    <name evidence="4" type="ORF">J3D65DRAFT_615829</name>
</gene>
<evidence type="ECO:0000256" key="1">
    <source>
        <dbReference type="SAM" id="MobiDB-lite"/>
    </source>
</evidence>
<feature type="domain" description="F-box" evidence="2">
    <location>
        <begin position="78"/>
        <end position="124"/>
    </location>
</feature>
<dbReference type="Proteomes" id="UP001360953">
    <property type="component" value="Unassembled WGS sequence"/>
</dbReference>
<dbReference type="InterPro" id="IPR036047">
    <property type="entry name" value="F-box-like_dom_sf"/>
</dbReference>
<feature type="domain" description="JmjC" evidence="3">
    <location>
        <begin position="277"/>
        <end position="439"/>
    </location>
</feature>
<dbReference type="PANTHER" id="PTHR12480">
    <property type="entry name" value="ARGININE DEMETHYLASE AND LYSYL-HYDROXYLASE JMJD"/>
    <property type="match status" value="1"/>
</dbReference>
<keyword evidence="5" id="KW-1185">Reference proteome</keyword>
<dbReference type="PANTHER" id="PTHR12480:SF21">
    <property type="entry name" value="JMJC DOMAIN-CONTAINING PROTEIN 8"/>
    <property type="match status" value="1"/>
</dbReference>
<evidence type="ECO:0000259" key="3">
    <source>
        <dbReference type="PROSITE" id="PS51184"/>
    </source>
</evidence>
<dbReference type="InterPro" id="IPR001810">
    <property type="entry name" value="F-box_dom"/>
</dbReference>
<evidence type="ECO:0000313" key="4">
    <source>
        <dbReference type="EMBL" id="KAK7540602.1"/>
    </source>
</evidence>
<dbReference type="SMART" id="SM00558">
    <property type="entry name" value="JmjC"/>
    <property type="match status" value="1"/>
</dbReference>
<evidence type="ECO:0000313" key="5">
    <source>
        <dbReference type="Proteomes" id="UP001360953"/>
    </source>
</evidence>
<dbReference type="PROSITE" id="PS51184">
    <property type="entry name" value="JMJC"/>
    <property type="match status" value="1"/>
</dbReference>
<dbReference type="Gene3D" id="2.60.120.650">
    <property type="entry name" value="Cupin"/>
    <property type="match status" value="1"/>
</dbReference>
<protein>
    <recommendedName>
        <fullName evidence="6">tRNA wybutosine-synthesizing protein 4</fullName>
    </recommendedName>
</protein>
<dbReference type="GeneID" id="92032282"/>
<dbReference type="InterPro" id="IPR003347">
    <property type="entry name" value="JmjC_dom"/>
</dbReference>
<reference evidence="4 5" key="1">
    <citation type="submission" date="2024-04" db="EMBL/GenBank/DDBJ databases">
        <title>Phyllosticta paracitricarpa is synonymous to the EU quarantine fungus P. citricarpa based on phylogenomic analyses.</title>
        <authorList>
            <consortium name="Lawrence Berkeley National Laboratory"/>
            <person name="Van ingen-buijs V.A."/>
            <person name="Van westerhoven A.C."/>
            <person name="Haridas S."/>
            <person name="Skiadas P."/>
            <person name="Martin F."/>
            <person name="Groenewald J.Z."/>
            <person name="Crous P.W."/>
            <person name="Seidl M.F."/>
        </authorList>
    </citation>
    <scope>NUCLEOTIDE SEQUENCE [LARGE SCALE GENOMIC DNA]</scope>
    <source>
        <strain evidence="4 5">CPC 17464</strain>
    </source>
</reference>
<evidence type="ECO:0000259" key="2">
    <source>
        <dbReference type="PROSITE" id="PS50181"/>
    </source>
</evidence>
<dbReference type="SUPFAM" id="SSF51197">
    <property type="entry name" value="Clavaminate synthase-like"/>
    <property type="match status" value="1"/>
</dbReference>
<dbReference type="Gene3D" id="1.20.1280.50">
    <property type="match status" value="1"/>
</dbReference>
<accession>A0ABR1M160</accession>
<dbReference type="Pfam" id="PF13621">
    <property type="entry name" value="Cupin_8"/>
    <property type="match status" value="1"/>
</dbReference>
<dbReference type="SUPFAM" id="SSF81383">
    <property type="entry name" value="F-box domain"/>
    <property type="match status" value="1"/>
</dbReference>
<evidence type="ECO:0008006" key="6">
    <source>
        <dbReference type="Google" id="ProtNLM"/>
    </source>
</evidence>
<dbReference type="EMBL" id="JBBPEH010000003">
    <property type="protein sequence ID" value="KAK7540602.1"/>
    <property type="molecule type" value="Genomic_DNA"/>
</dbReference>
<dbReference type="SMART" id="SM00256">
    <property type="entry name" value="FBOX"/>
    <property type="match status" value="1"/>
</dbReference>
<proteinExistence type="predicted"/>
<dbReference type="InterPro" id="IPR041667">
    <property type="entry name" value="Cupin_8"/>
</dbReference>
<dbReference type="RefSeq" id="XP_066657533.1">
    <property type="nucleotide sequence ID" value="XM_066799376.1"/>
</dbReference>
<dbReference type="Pfam" id="PF12937">
    <property type="entry name" value="F-box-like"/>
    <property type="match status" value="1"/>
</dbReference>
<comment type="caution">
    <text evidence="4">The sequence shown here is derived from an EMBL/GenBank/DDBJ whole genome shotgun (WGS) entry which is preliminary data.</text>
</comment>